<comment type="caution">
    <text evidence="2">The sequence shown here is derived from an EMBL/GenBank/DDBJ whole genome shotgun (WGS) entry which is preliminary data.</text>
</comment>
<accession>A0A1R3IJE7</accession>
<feature type="compositionally biased region" description="Low complexity" evidence="1">
    <location>
        <begin position="13"/>
        <end position="26"/>
    </location>
</feature>
<dbReference type="EMBL" id="AWUE01018088">
    <property type="protein sequence ID" value="OMO82680.1"/>
    <property type="molecule type" value="Genomic_DNA"/>
</dbReference>
<feature type="region of interest" description="Disordered" evidence="1">
    <location>
        <begin position="1"/>
        <end position="49"/>
    </location>
</feature>
<proteinExistence type="predicted"/>
<feature type="region of interest" description="Disordered" evidence="1">
    <location>
        <begin position="83"/>
        <end position="107"/>
    </location>
</feature>
<evidence type="ECO:0000313" key="3">
    <source>
        <dbReference type="Proteomes" id="UP000187203"/>
    </source>
</evidence>
<gene>
    <name evidence="2" type="ORF">COLO4_22887</name>
</gene>
<protein>
    <submittedName>
        <fullName evidence="2">Uncharacterized protein</fullName>
    </submittedName>
</protein>
<evidence type="ECO:0000313" key="2">
    <source>
        <dbReference type="EMBL" id="OMO82680.1"/>
    </source>
</evidence>
<dbReference type="AlphaFoldDB" id="A0A1R3IJE7"/>
<reference evidence="3" key="1">
    <citation type="submission" date="2013-09" db="EMBL/GenBank/DDBJ databases">
        <title>Corchorus olitorius genome sequencing.</title>
        <authorList>
            <person name="Alam M."/>
            <person name="Haque M.S."/>
            <person name="Islam M.S."/>
            <person name="Emdad E.M."/>
            <person name="Islam M.M."/>
            <person name="Ahmed B."/>
            <person name="Halim A."/>
            <person name="Hossen Q.M.M."/>
            <person name="Hossain M.Z."/>
            <person name="Ahmed R."/>
            <person name="Khan M.M."/>
            <person name="Islam R."/>
            <person name="Rashid M.M."/>
            <person name="Khan S.A."/>
            <person name="Rahman M.S."/>
            <person name="Alam M."/>
            <person name="Yahiya A.S."/>
            <person name="Khan M.S."/>
            <person name="Azam M.S."/>
            <person name="Haque T."/>
            <person name="Lashkar M.Z.H."/>
            <person name="Akhand A.I."/>
            <person name="Morshed G."/>
            <person name="Roy S."/>
            <person name="Uddin K.S."/>
            <person name="Rabeya T."/>
            <person name="Hossain A.S."/>
            <person name="Chowdhury A."/>
            <person name="Snigdha A.R."/>
            <person name="Mortoza M.S."/>
            <person name="Matin S.A."/>
            <person name="Hoque S.M.E."/>
            <person name="Islam M.K."/>
            <person name="Roy D.K."/>
            <person name="Haider R."/>
            <person name="Moosa M.M."/>
            <person name="Elias S.M."/>
            <person name="Hasan A.M."/>
            <person name="Jahan S."/>
            <person name="Shafiuddin M."/>
            <person name="Mahmood N."/>
            <person name="Shommy N.S."/>
        </authorList>
    </citation>
    <scope>NUCLEOTIDE SEQUENCE [LARGE SCALE GENOMIC DNA]</scope>
    <source>
        <strain evidence="3">cv. O-4</strain>
    </source>
</reference>
<organism evidence="2 3">
    <name type="scientific">Corchorus olitorius</name>
    <dbReference type="NCBI Taxonomy" id="93759"/>
    <lineage>
        <taxon>Eukaryota</taxon>
        <taxon>Viridiplantae</taxon>
        <taxon>Streptophyta</taxon>
        <taxon>Embryophyta</taxon>
        <taxon>Tracheophyta</taxon>
        <taxon>Spermatophyta</taxon>
        <taxon>Magnoliopsida</taxon>
        <taxon>eudicotyledons</taxon>
        <taxon>Gunneridae</taxon>
        <taxon>Pentapetalae</taxon>
        <taxon>rosids</taxon>
        <taxon>malvids</taxon>
        <taxon>Malvales</taxon>
        <taxon>Malvaceae</taxon>
        <taxon>Grewioideae</taxon>
        <taxon>Apeibeae</taxon>
        <taxon>Corchorus</taxon>
    </lineage>
</organism>
<feature type="compositionally biased region" description="Polar residues" evidence="1">
    <location>
        <begin position="1"/>
        <end position="11"/>
    </location>
</feature>
<evidence type="ECO:0000256" key="1">
    <source>
        <dbReference type="SAM" id="MobiDB-lite"/>
    </source>
</evidence>
<keyword evidence="3" id="KW-1185">Reference proteome</keyword>
<dbReference type="Proteomes" id="UP000187203">
    <property type="component" value="Unassembled WGS sequence"/>
</dbReference>
<sequence length="142" mass="15024">MPAIVSTQVRTPASGSGLASGLASASNPELAKKKSRPLPKILTMPPRTGDFSIVDDAGNFHGLKRGRSSPASVAKFMKKAPTVATNKGGGASQSSQAPVRRSPRNLKNKEMVLKGRVRQLQTPRELRAKKICSKGGDLGFFV</sequence>
<name>A0A1R3IJE7_9ROSI</name>